<dbReference type="Proteomes" id="UP000238304">
    <property type="component" value="Chromosome"/>
</dbReference>
<accession>A0ABM6T729</accession>
<dbReference type="EMBL" id="CP027231">
    <property type="protein sequence ID" value="AVM52349.1"/>
    <property type="molecule type" value="Genomic_DNA"/>
</dbReference>
<name>A0ABM6T729_9BACE</name>
<reference evidence="1 2" key="1">
    <citation type="submission" date="2018-02" db="EMBL/GenBank/DDBJ databases">
        <authorList>
            <person name="Holder M.E."/>
            <person name="Ajami N.J."/>
            <person name="Petrosino J.F."/>
        </authorList>
    </citation>
    <scope>NUCLEOTIDE SEQUENCE [LARGE SCALE GENOMIC DNA]</scope>
    <source>
        <strain evidence="1 2">ATCC 33285</strain>
    </source>
</reference>
<sequence length="285" mass="32439">MIILEELFQNVAEFRKYAPYAESNISFAQLNSSAISAKKQIVVILTRDVYTAIIAAGGEPREALSLAMANLTMAKQLIFDVVAKRKDDVDIYKHEQEAMRRSYIENYYNAMDSIIRLLDAGDDVPSWQETRYRKMLDGLRIKRTEDFDLLYPVDLSYLFFFRTIPLQKEALDDGLASYFERAEGKADVISLLERCLAKQTIAIALRRFDILDFPVTIRNLFDDSKAARDGAQEQTRMLELADRLAGEVKRELAGVDMLLTTEASGSVDTDTSFNRPDDIIMLMPC</sequence>
<evidence type="ECO:0000313" key="2">
    <source>
        <dbReference type="Proteomes" id="UP000238304"/>
    </source>
</evidence>
<protein>
    <submittedName>
        <fullName evidence="1">Uncharacterized protein</fullName>
    </submittedName>
</protein>
<proteinExistence type="predicted"/>
<keyword evidence="2" id="KW-1185">Reference proteome</keyword>
<gene>
    <name evidence="1" type="ORF">C4H11_04780</name>
</gene>
<evidence type="ECO:0000313" key="1">
    <source>
        <dbReference type="EMBL" id="AVM52349.1"/>
    </source>
</evidence>
<organism evidence="1 2">
    <name type="scientific">Bacteroides zoogleoformans</name>
    <dbReference type="NCBI Taxonomy" id="28119"/>
    <lineage>
        <taxon>Bacteria</taxon>
        <taxon>Pseudomonadati</taxon>
        <taxon>Bacteroidota</taxon>
        <taxon>Bacteroidia</taxon>
        <taxon>Bacteroidales</taxon>
        <taxon>Bacteroidaceae</taxon>
        <taxon>Bacteroides</taxon>
    </lineage>
</organism>
<dbReference type="RefSeq" id="WP_106040680.1">
    <property type="nucleotide sequence ID" value="NZ_CP027231.1"/>
</dbReference>